<dbReference type="GeneID" id="36402204"/>
<dbReference type="RefSeq" id="XP_024585753.1">
    <property type="nucleotide sequence ID" value="XM_024720567.1"/>
</dbReference>
<dbReference type="Proteomes" id="UP000054928">
    <property type="component" value="Unassembled WGS sequence"/>
</dbReference>
<keyword evidence="2" id="KW-1185">Reference proteome</keyword>
<protein>
    <submittedName>
        <fullName evidence="1">Uncharacterized protein</fullName>
    </submittedName>
</protein>
<evidence type="ECO:0000313" key="1">
    <source>
        <dbReference type="EMBL" id="CEG49384.1"/>
    </source>
</evidence>
<dbReference type="EMBL" id="CCYD01003042">
    <property type="protein sequence ID" value="CEG49384.1"/>
    <property type="molecule type" value="Genomic_DNA"/>
</dbReference>
<reference evidence="2" key="1">
    <citation type="submission" date="2014-09" db="EMBL/GenBank/DDBJ databases">
        <authorList>
            <person name="Sharma Rahul"/>
            <person name="Thines Marco"/>
        </authorList>
    </citation>
    <scope>NUCLEOTIDE SEQUENCE [LARGE SCALE GENOMIC DNA]</scope>
</reference>
<evidence type="ECO:0000313" key="2">
    <source>
        <dbReference type="Proteomes" id="UP000054928"/>
    </source>
</evidence>
<proteinExistence type="predicted"/>
<dbReference type="OrthoDB" id="122463at2759"/>
<accession>A0A0P1B3N4</accession>
<dbReference type="AlphaFoldDB" id="A0A0P1B3N4"/>
<name>A0A0P1B3N4_PLAHL</name>
<organism evidence="1 2">
    <name type="scientific">Plasmopara halstedii</name>
    <name type="common">Downy mildew of sunflower</name>
    <dbReference type="NCBI Taxonomy" id="4781"/>
    <lineage>
        <taxon>Eukaryota</taxon>
        <taxon>Sar</taxon>
        <taxon>Stramenopiles</taxon>
        <taxon>Oomycota</taxon>
        <taxon>Peronosporomycetes</taxon>
        <taxon>Peronosporales</taxon>
        <taxon>Peronosporaceae</taxon>
        <taxon>Plasmopara</taxon>
    </lineage>
</organism>
<sequence length="96" mass="10430">MYRAISVEPVAESGALESKDRLKECYDIDKADAAIIFENMFPSSDVQAAAVHSAISDLFVMMFCPSIYRSSETPTPSSSGHYCPQTASSLPNYIVA</sequence>